<evidence type="ECO:0000313" key="8">
    <source>
        <dbReference type="EMBL" id="EER29367.1"/>
    </source>
</evidence>
<dbReference type="InterPro" id="IPR029056">
    <property type="entry name" value="Ribokinase-like"/>
</dbReference>
<dbReference type="PANTHER" id="PTHR10534:SF2">
    <property type="entry name" value="PYRIDOXAL KINASE"/>
    <property type="match status" value="1"/>
</dbReference>
<dbReference type="AlphaFoldDB" id="C5P109"/>
<organism evidence="8 9">
    <name type="scientific">Coccidioides posadasii (strain C735)</name>
    <name type="common">Valley fever fungus</name>
    <dbReference type="NCBI Taxonomy" id="222929"/>
    <lineage>
        <taxon>Eukaryota</taxon>
        <taxon>Fungi</taxon>
        <taxon>Dikarya</taxon>
        <taxon>Ascomycota</taxon>
        <taxon>Pezizomycotina</taxon>
        <taxon>Eurotiomycetes</taxon>
        <taxon>Eurotiomycetidae</taxon>
        <taxon>Onygenales</taxon>
        <taxon>Onygenaceae</taxon>
        <taxon>Coccidioides</taxon>
    </lineage>
</organism>
<protein>
    <recommendedName>
        <fullName evidence="2">pyridoxal kinase</fullName>
        <ecNumber evidence="2">2.7.1.35</ecNumber>
    </recommendedName>
</protein>
<keyword evidence="3 8" id="KW-0808">Transferase</keyword>
<comment type="caution">
    <text evidence="8">The sequence shown here is derived from an EMBL/GenBank/DDBJ whole genome shotgun (WGS) entry which is preliminary data.</text>
</comment>
<dbReference type="HOGENOM" id="CLU_046496_0_0_1"/>
<keyword evidence="6" id="KW-0067">ATP-binding</keyword>
<evidence type="ECO:0000256" key="3">
    <source>
        <dbReference type="ARBA" id="ARBA00022679"/>
    </source>
</evidence>
<evidence type="ECO:0000256" key="4">
    <source>
        <dbReference type="ARBA" id="ARBA00022741"/>
    </source>
</evidence>
<dbReference type="EC" id="2.7.1.35" evidence="2"/>
<dbReference type="Pfam" id="PF08543">
    <property type="entry name" value="Phos_pyr_kin"/>
    <property type="match status" value="1"/>
</dbReference>
<dbReference type="GO" id="GO:0009443">
    <property type="term" value="P:pyridoxal 5'-phosphate salvage"/>
    <property type="evidence" value="ECO:0007669"/>
    <property type="project" value="InterPro"/>
</dbReference>
<gene>
    <name evidence="8" type="ORF">CPC735_070490</name>
</gene>
<dbReference type="GO" id="GO:0005829">
    <property type="term" value="C:cytosol"/>
    <property type="evidence" value="ECO:0007669"/>
    <property type="project" value="TreeGrafter"/>
</dbReference>
<dbReference type="EMBL" id="ACFW01000009">
    <property type="protein sequence ID" value="EER29367.1"/>
    <property type="molecule type" value="Genomic_DNA"/>
</dbReference>
<keyword evidence="5 8" id="KW-0418">Kinase</keyword>
<keyword evidence="4" id="KW-0547">Nucleotide-binding</keyword>
<dbReference type="VEuPathDB" id="FungiDB:CPC735_070490"/>
<evidence type="ECO:0000256" key="6">
    <source>
        <dbReference type="ARBA" id="ARBA00022840"/>
    </source>
</evidence>
<feature type="domain" description="Pyridoxamine kinase/Phosphomethylpyrimidine kinase" evidence="7">
    <location>
        <begin position="127"/>
        <end position="243"/>
    </location>
</feature>
<dbReference type="OrthoDB" id="2104723at2759"/>
<dbReference type="Gene3D" id="3.40.1190.20">
    <property type="match status" value="1"/>
</dbReference>
<accession>C5P109</accession>
<dbReference type="InterPro" id="IPR004625">
    <property type="entry name" value="PyrdxlKinase"/>
</dbReference>
<dbReference type="PANTHER" id="PTHR10534">
    <property type="entry name" value="PYRIDOXAL KINASE"/>
    <property type="match status" value="1"/>
</dbReference>
<sequence length="406" mass="44718">MSSDLVPETRVLAIASHLVRLPICLWCLLRRTSNLQPESHRYVGNTMATFVMQSLGCEVAALNTRFAGNHTGYGQVKGAKTSAEGITCLYDGLRQSYLTDFDVLLTGYAPSATAIEAIGAIAMDLRQRSLKRPGSFFWVLDPVMGDQGRIYVNEDVVPAYKNLVPLADLILPNQFEAELLSGIKITSLANLMDAVAAIHRNYTVPHIIVTSVQLPGTLSASSSTVSLATADDSVCTHDTRLNTLVVVGSTMKTDGSARLFKVDVPLMDCFFSGTGDMFAALMVARLREAVFAAEPMSPPLHELRSWVSPDHVPATQLPLAKATEKVLASMNAILEKTMIARSEELERYSETEEDTTFAELPEAERKTALAKRERLRRTKAAEIRLVRNVDLLKHPEIKYFAEEWCL</sequence>
<dbReference type="InterPro" id="IPR013749">
    <property type="entry name" value="PM/HMP-P_kinase-1"/>
</dbReference>
<evidence type="ECO:0000256" key="2">
    <source>
        <dbReference type="ARBA" id="ARBA00012104"/>
    </source>
</evidence>
<dbReference type="SUPFAM" id="SSF53613">
    <property type="entry name" value="Ribokinase-like"/>
    <property type="match status" value="1"/>
</dbReference>
<name>C5P109_COCP7</name>
<dbReference type="CDD" id="cd01173">
    <property type="entry name" value="pyridoxal_pyridoxamine_kinase"/>
    <property type="match status" value="1"/>
</dbReference>
<dbReference type="GO" id="GO:0008478">
    <property type="term" value="F:pyridoxal kinase activity"/>
    <property type="evidence" value="ECO:0007669"/>
    <property type="project" value="UniProtKB-EC"/>
</dbReference>
<comment type="similarity">
    <text evidence="1">Belongs to the pyridoxine kinase family.</text>
</comment>
<dbReference type="GO" id="GO:0005524">
    <property type="term" value="F:ATP binding"/>
    <property type="evidence" value="ECO:0007669"/>
    <property type="project" value="UniProtKB-KW"/>
</dbReference>
<evidence type="ECO:0000259" key="7">
    <source>
        <dbReference type="Pfam" id="PF08543"/>
    </source>
</evidence>
<proteinExistence type="inferred from homology"/>
<evidence type="ECO:0000256" key="5">
    <source>
        <dbReference type="ARBA" id="ARBA00022777"/>
    </source>
</evidence>
<evidence type="ECO:0000256" key="1">
    <source>
        <dbReference type="ARBA" id="ARBA00008805"/>
    </source>
</evidence>
<dbReference type="Proteomes" id="UP000009084">
    <property type="component" value="Unassembled WGS sequence"/>
</dbReference>
<reference evidence="8 9" key="1">
    <citation type="journal article" date="2009" name="Genome Res.">
        <title>Comparative genomic analyses of the human fungal pathogens Coccidioides and their relatives.</title>
        <authorList>
            <person name="Sharpton T.J."/>
            <person name="Stajich J.E."/>
            <person name="Rounsley S.D."/>
            <person name="Gardner M.J."/>
            <person name="Wortman J.R."/>
            <person name="Jordar V.S."/>
            <person name="Maiti R."/>
            <person name="Kodira C.D."/>
            <person name="Neafsey D.E."/>
            <person name="Zeng Q."/>
            <person name="Hung C.-Y."/>
            <person name="McMahan C."/>
            <person name="Muszewska A."/>
            <person name="Grynberg M."/>
            <person name="Mandel M.A."/>
            <person name="Kellner E.M."/>
            <person name="Barker B.M."/>
            <person name="Galgiani J.N."/>
            <person name="Orbach M.J."/>
            <person name="Kirkland T.N."/>
            <person name="Cole G.T."/>
            <person name="Henn M.R."/>
            <person name="Birren B.W."/>
            <person name="Taylor J.W."/>
        </authorList>
    </citation>
    <scope>NUCLEOTIDE SEQUENCE [LARGE SCALE GENOMIC DNA]</scope>
    <source>
        <strain evidence="9">C735</strain>
    </source>
</reference>
<evidence type="ECO:0000313" key="9">
    <source>
        <dbReference type="Proteomes" id="UP000009084"/>
    </source>
</evidence>